<gene>
    <name evidence="1" type="ORF">NCTC10754_02582</name>
</gene>
<dbReference type="Proteomes" id="UP000330809">
    <property type="component" value="Unassembled WGS sequence"/>
</dbReference>
<accession>A0A449IKM9</accession>
<evidence type="ECO:0000313" key="1">
    <source>
        <dbReference type="EMBL" id="VFB19971.1"/>
    </source>
</evidence>
<name>A0A449IKM9_PSEFR</name>
<reference evidence="1 2" key="1">
    <citation type="submission" date="2019-02" db="EMBL/GenBank/DDBJ databases">
        <authorList>
            <consortium name="Pathogen Informatics"/>
        </authorList>
    </citation>
    <scope>NUCLEOTIDE SEQUENCE [LARGE SCALE GENOMIC DNA]</scope>
    <source>
        <strain evidence="1 2">3012STDY7103891</strain>
    </source>
</reference>
<dbReference type="EMBL" id="CAACYJ010000035">
    <property type="protein sequence ID" value="VFB19971.1"/>
    <property type="molecule type" value="Genomic_DNA"/>
</dbReference>
<dbReference type="AlphaFoldDB" id="A0A449IKM9"/>
<organism evidence="1 2">
    <name type="scientific">Pseudomonas fragi</name>
    <dbReference type="NCBI Taxonomy" id="296"/>
    <lineage>
        <taxon>Bacteria</taxon>
        <taxon>Pseudomonadati</taxon>
        <taxon>Pseudomonadota</taxon>
        <taxon>Gammaproteobacteria</taxon>
        <taxon>Pseudomonadales</taxon>
        <taxon>Pseudomonadaceae</taxon>
        <taxon>Pseudomonas</taxon>
    </lineage>
</organism>
<protein>
    <submittedName>
        <fullName evidence="1">Uncharacterized protein</fullName>
    </submittedName>
</protein>
<proteinExistence type="predicted"/>
<sequence>MMGKGRGLSDSSDDGFIDITGISCVDDRGIIYELHAATHDRLGFVTNVGDLASRGVRVVRDGDSHTLRQADNVMIRFDLPIVALNEMGRAR</sequence>
<evidence type="ECO:0000313" key="2">
    <source>
        <dbReference type="Proteomes" id="UP000330809"/>
    </source>
</evidence>